<reference evidence="3" key="2">
    <citation type="submission" date="2025-09" db="UniProtKB">
        <authorList>
            <consortium name="Ensembl"/>
        </authorList>
    </citation>
    <scope>IDENTIFICATION</scope>
</reference>
<organism evidence="3 4">
    <name type="scientific">Anser brachyrhynchus</name>
    <name type="common">Pink-footed goose</name>
    <dbReference type="NCBI Taxonomy" id="132585"/>
    <lineage>
        <taxon>Eukaryota</taxon>
        <taxon>Metazoa</taxon>
        <taxon>Chordata</taxon>
        <taxon>Craniata</taxon>
        <taxon>Vertebrata</taxon>
        <taxon>Euteleostomi</taxon>
        <taxon>Archelosauria</taxon>
        <taxon>Archosauria</taxon>
        <taxon>Dinosauria</taxon>
        <taxon>Saurischia</taxon>
        <taxon>Theropoda</taxon>
        <taxon>Coelurosauria</taxon>
        <taxon>Aves</taxon>
        <taxon>Neognathae</taxon>
        <taxon>Galloanserae</taxon>
        <taxon>Anseriformes</taxon>
        <taxon>Anatidae</taxon>
        <taxon>Anserinae</taxon>
        <taxon>Anser</taxon>
    </lineage>
</organism>
<reference evidence="3" key="1">
    <citation type="submission" date="2025-08" db="UniProtKB">
        <authorList>
            <consortium name="Ensembl"/>
        </authorList>
    </citation>
    <scope>IDENTIFICATION</scope>
</reference>
<proteinExistence type="predicted"/>
<dbReference type="Ensembl" id="ENSABRT00000009938.1">
    <property type="protein sequence ID" value="ENSABRP00000006890.1"/>
    <property type="gene ID" value="ENSABRG00000006339.1"/>
</dbReference>
<sequence>FLSIGTAAIVAQCLTVFDILQLLSHKGLVGAVVTTSLLNAPLGVQSIPTFSRTWVFFFFSTRNGTKICANPKIRWVEKAVTEPLMLGAKGLVSLTGAGPGGGVLGLCGKVWGGGRGELETWPF</sequence>
<dbReference type="SUPFAM" id="SSF54117">
    <property type="entry name" value="Interleukin 8-like chemokines"/>
    <property type="match status" value="1"/>
</dbReference>
<feature type="domain" description="Chemokine interleukin-8-like" evidence="2">
    <location>
        <begin position="59"/>
        <end position="80"/>
    </location>
</feature>
<evidence type="ECO:0000256" key="1">
    <source>
        <dbReference type="ARBA" id="ARBA00022514"/>
    </source>
</evidence>
<dbReference type="Proteomes" id="UP000694426">
    <property type="component" value="Unplaced"/>
</dbReference>
<keyword evidence="1" id="KW-0202">Cytokine</keyword>
<evidence type="ECO:0000259" key="2">
    <source>
        <dbReference type="Pfam" id="PF00048"/>
    </source>
</evidence>
<dbReference type="Pfam" id="PF00048">
    <property type="entry name" value="IL8"/>
    <property type="match status" value="1"/>
</dbReference>
<dbReference type="InterPro" id="IPR001811">
    <property type="entry name" value="Chemokine_IL8-like_dom"/>
</dbReference>
<protein>
    <recommendedName>
        <fullName evidence="2">Chemokine interleukin-8-like domain-containing protein</fullName>
    </recommendedName>
</protein>
<accession>A0A8B9I3Q0</accession>
<dbReference type="AlphaFoldDB" id="A0A8B9I3Q0"/>
<dbReference type="InterPro" id="IPR036048">
    <property type="entry name" value="Interleukin_8-like_sf"/>
</dbReference>
<name>A0A8B9I3Q0_9AVES</name>
<dbReference type="GO" id="GO:0006955">
    <property type="term" value="P:immune response"/>
    <property type="evidence" value="ECO:0007669"/>
    <property type="project" value="InterPro"/>
</dbReference>
<dbReference type="Gene3D" id="2.40.50.40">
    <property type="match status" value="1"/>
</dbReference>
<dbReference type="GO" id="GO:0008009">
    <property type="term" value="F:chemokine activity"/>
    <property type="evidence" value="ECO:0007669"/>
    <property type="project" value="InterPro"/>
</dbReference>
<evidence type="ECO:0000313" key="4">
    <source>
        <dbReference type="Proteomes" id="UP000694426"/>
    </source>
</evidence>
<keyword evidence="4" id="KW-1185">Reference proteome</keyword>
<evidence type="ECO:0000313" key="3">
    <source>
        <dbReference type="Ensembl" id="ENSABRP00000006890.1"/>
    </source>
</evidence>
<dbReference type="GO" id="GO:0005615">
    <property type="term" value="C:extracellular space"/>
    <property type="evidence" value="ECO:0007669"/>
    <property type="project" value="UniProtKB-KW"/>
</dbReference>